<feature type="compositionally biased region" description="Low complexity" evidence="10">
    <location>
        <begin position="8"/>
        <end position="28"/>
    </location>
</feature>
<dbReference type="Proteomes" id="UP000308197">
    <property type="component" value="Unassembled WGS sequence"/>
</dbReference>
<protein>
    <recommendedName>
        <fullName evidence="11">Peptidase S59 domain-containing protein</fullName>
    </recommendedName>
</protein>
<dbReference type="GO" id="GO:0006606">
    <property type="term" value="P:protein import into nucleus"/>
    <property type="evidence" value="ECO:0007669"/>
    <property type="project" value="TreeGrafter"/>
</dbReference>
<keyword evidence="4" id="KW-0677">Repeat</keyword>
<evidence type="ECO:0000256" key="6">
    <source>
        <dbReference type="ARBA" id="ARBA00022927"/>
    </source>
</evidence>
<dbReference type="GO" id="GO:0034398">
    <property type="term" value="P:telomere tethering at nuclear periphery"/>
    <property type="evidence" value="ECO:0007669"/>
    <property type="project" value="TreeGrafter"/>
</dbReference>
<dbReference type="SUPFAM" id="SSF82215">
    <property type="entry name" value="C-terminal autoproteolytic domain of nucleoporin nup98"/>
    <property type="match status" value="1"/>
</dbReference>
<feature type="compositionally biased region" description="Gly residues" evidence="10">
    <location>
        <begin position="497"/>
        <end position="508"/>
    </location>
</feature>
<dbReference type="InParanoid" id="A0A5C3Q0F0"/>
<feature type="compositionally biased region" description="Low complexity" evidence="10">
    <location>
        <begin position="509"/>
        <end position="527"/>
    </location>
</feature>
<dbReference type="PANTHER" id="PTHR23198">
    <property type="entry name" value="NUCLEOPORIN"/>
    <property type="match status" value="1"/>
</dbReference>
<dbReference type="Pfam" id="PF04096">
    <property type="entry name" value="Nucleoporin2"/>
    <property type="match status" value="1"/>
</dbReference>
<dbReference type="Gene3D" id="1.10.10.2360">
    <property type="match status" value="1"/>
</dbReference>
<feature type="compositionally biased region" description="Low complexity" evidence="10">
    <location>
        <begin position="718"/>
        <end position="736"/>
    </location>
</feature>
<evidence type="ECO:0000256" key="5">
    <source>
        <dbReference type="ARBA" id="ARBA00022816"/>
    </source>
</evidence>
<feature type="compositionally biased region" description="Polar residues" evidence="10">
    <location>
        <begin position="244"/>
        <end position="258"/>
    </location>
</feature>
<gene>
    <name evidence="12" type="ORF">K466DRAFT_511374</name>
</gene>
<evidence type="ECO:0000256" key="3">
    <source>
        <dbReference type="ARBA" id="ARBA00022448"/>
    </source>
</evidence>
<feature type="region of interest" description="Disordered" evidence="10">
    <location>
        <begin position="1"/>
        <end position="74"/>
    </location>
</feature>
<dbReference type="GO" id="GO:0044614">
    <property type="term" value="C:nuclear pore cytoplasmic filaments"/>
    <property type="evidence" value="ECO:0007669"/>
    <property type="project" value="TreeGrafter"/>
</dbReference>
<keyword evidence="3" id="KW-0813">Transport</keyword>
<evidence type="ECO:0000313" key="12">
    <source>
        <dbReference type="EMBL" id="TFK93628.1"/>
    </source>
</evidence>
<dbReference type="PANTHER" id="PTHR23198:SF6">
    <property type="entry name" value="NUCLEAR PORE COMPLEX PROTEIN NUP98-NUP96"/>
    <property type="match status" value="1"/>
</dbReference>
<dbReference type="GO" id="GO:0017056">
    <property type="term" value="F:structural constituent of nuclear pore"/>
    <property type="evidence" value="ECO:0007669"/>
    <property type="project" value="InterPro"/>
</dbReference>
<name>A0A5C3Q0F0_9APHY</name>
<evidence type="ECO:0000256" key="7">
    <source>
        <dbReference type="ARBA" id="ARBA00023010"/>
    </source>
</evidence>
<dbReference type="FunFam" id="1.10.10.2360:FF:000001">
    <property type="entry name" value="Nuclear pore complex protein Nup98-Nup96"/>
    <property type="match status" value="1"/>
</dbReference>
<feature type="compositionally biased region" description="Gly residues" evidence="10">
    <location>
        <begin position="61"/>
        <end position="74"/>
    </location>
</feature>
<sequence>MFGSGNVSSTWGSTQQTQQQQPSAFGQPSGFGSGAFGSTPSAFGQPPQQQQQPPANPMFGNLGGTGTTTGTGTTGTGFGGAFGANASGGGAFGAPKPATGFGAFGGGGTSTFGTTPGSSAFGGGGTGAFGTAANAGAGAGTGTGLFGAQPSTSTNAFGGGGMFGQPKPATGAFGATTTTTDGGAPVTTGSSTPFNAFTEKDSVNPSITLQYQSISAMPQYRSVSFEEIRYQDYQQGRKTAGAFGQTSFGAPAQPTTGLFGQPATQPAAQPAATGTTFGGFGNTSTAQTGTTGFGAFGGGTTGTAGTGGGLFGGGGAFGQTPQQQQPQQTTGFGTFGATQNPQQPSGGLFGGGGAFGANNQPKPAFGAGTGTTFGSTGTGAFGQPQNQQTNPTGGLFGGQPQQPAGGAFGGGFGANNQNKTGSIFGAGATPQPANTGFGTAFGQNNQQQPQQTAQPSGGLFGGGGLFGQNNQQQQQQQQQPQPGGLFGTQQPQQQTGGLFGGGAGGGLFGNTQQQPQQQQQGAQPQQQSTFGGGGLFGAPKPAGTTTTGTTGLFGGGFGTNTTLGQQPQQNQPSAGGLFGSTLGQQPQGQQTNNAFGGGMFGKPAAPTLGTSTSTGQQQGGLGAGNSIFGNSTLGTSTATLGGFGGSTLGQSQAPLTASIAQPISANLPIFSMLPPGPRAVTLDQQPKKKPGYFVDVPTRTPVPQLQLRYAPATTKLRGFGSTSTPPGAGSSQLGSSLLYNSGKPNALSLSKASSSKSLLGPDAFLTNGGPSPTLGSGARQSVKKLTLDKKIDAADLFSKSTVSGPSFNPKLSIAAREAEAASAAASNSLARVESPTPAARAKTPANRFVGQTSSETLETAPRSGPSASPAKGPRDPSELQEGDYWVKPDLDTLKKMGHDDLMSFSGLVVGRVGYGQITFLEPVDLTGLPRLSSLLGEVVRFDDKECSVYPDADEAEKPPPGSGLNVKARIELVRCWALDKATREPIKDESNPAAQKHFKRLKSMKHTHFEGFDIEEGKWTFTVDHF</sequence>
<dbReference type="PROSITE" id="PS51434">
    <property type="entry name" value="NUP_C"/>
    <property type="match status" value="1"/>
</dbReference>
<organism evidence="12 13">
    <name type="scientific">Polyporus arcularius HHB13444</name>
    <dbReference type="NCBI Taxonomy" id="1314778"/>
    <lineage>
        <taxon>Eukaryota</taxon>
        <taxon>Fungi</taxon>
        <taxon>Dikarya</taxon>
        <taxon>Basidiomycota</taxon>
        <taxon>Agaricomycotina</taxon>
        <taxon>Agaricomycetes</taxon>
        <taxon>Polyporales</taxon>
        <taxon>Polyporaceae</taxon>
        <taxon>Polyporus</taxon>
    </lineage>
</organism>
<dbReference type="GO" id="GO:0006405">
    <property type="term" value="P:RNA export from nucleus"/>
    <property type="evidence" value="ECO:0007669"/>
    <property type="project" value="TreeGrafter"/>
</dbReference>
<keyword evidence="13" id="KW-1185">Reference proteome</keyword>
<feature type="region of interest" description="Disordered" evidence="10">
    <location>
        <begin position="311"/>
        <end position="626"/>
    </location>
</feature>
<dbReference type="EMBL" id="ML210979">
    <property type="protein sequence ID" value="TFK93628.1"/>
    <property type="molecule type" value="Genomic_DNA"/>
</dbReference>
<feature type="region of interest" description="Disordered" evidence="10">
    <location>
        <begin position="242"/>
        <end position="271"/>
    </location>
</feature>
<feature type="compositionally biased region" description="Gly residues" evidence="10">
    <location>
        <begin position="367"/>
        <end position="380"/>
    </location>
</feature>
<feature type="compositionally biased region" description="Low complexity" evidence="10">
    <location>
        <begin position="443"/>
        <end position="457"/>
    </location>
</feature>
<dbReference type="InterPro" id="IPR007230">
    <property type="entry name" value="Nup98_auto-Pept-S59_dom"/>
</dbReference>
<evidence type="ECO:0000256" key="10">
    <source>
        <dbReference type="SAM" id="MobiDB-lite"/>
    </source>
</evidence>
<feature type="compositionally biased region" description="Polar residues" evidence="10">
    <location>
        <begin position="581"/>
        <end position="594"/>
    </location>
</feature>
<evidence type="ECO:0000313" key="13">
    <source>
        <dbReference type="Proteomes" id="UP000308197"/>
    </source>
</evidence>
<evidence type="ECO:0000256" key="2">
    <source>
        <dbReference type="ARBA" id="ARBA00008926"/>
    </source>
</evidence>
<dbReference type="GO" id="GO:0003723">
    <property type="term" value="F:RNA binding"/>
    <property type="evidence" value="ECO:0007669"/>
    <property type="project" value="TreeGrafter"/>
</dbReference>
<proteinExistence type="inferred from homology"/>
<evidence type="ECO:0000256" key="9">
    <source>
        <dbReference type="ARBA" id="ARBA00023242"/>
    </source>
</evidence>
<accession>A0A5C3Q0F0</accession>
<dbReference type="STRING" id="1314778.A0A5C3Q0F0"/>
<dbReference type="GO" id="GO:0008139">
    <property type="term" value="F:nuclear localization sequence binding"/>
    <property type="evidence" value="ECO:0007669"/>
    <property type="project" value="TreeGrafter"/>
</dbReference>
<comment type="subcellular location">
    <subcellularLocation>
        <location evidence="1">Nucleus</location>
        <location evidence="1">Nuclear pore complex</location>
    </subcellularLocation>
</comment>
<dbReference type="GO" id="GO:0000973">
    <property type="term" value="P:post-transcriptional tethering of RNA polymerase II gene DNA at nuclear periphery"/>
    <property type="evidence" value="ECO:0007669"/>
    <property type="project" value="TreeGrafter"/>
</dbReference>
<keyword evidence="9" id="KW-0539">Nucleus</keyword>
<comment type="similarity">
    <text evidence="2">Belongs to the nucleoporin GLFG family.</text>
</comment>
<dbReference type="InterPro" id="IPR037665">
    <property type="entry name" value="Nucleoporin_S59-like"/>
</dbReference>
<feature type="compositionally biased region" description="Low complexity" evidence="10">
    <location>
        <begin position="467"/>
        <end position="496"/>
    </location>
</feature>
<dbReference type="GO" id="GO:0051028">
    <property type="term" value="P:mRNA transport"/>
    <property type="evidence" value="ECO:0007669"/>
    <property type="project" value="UniProtKB-KW"/>
</dbReference>
<evidence type="ECO:0000256" key="8">
    <source>
        <dbReference type="ARBA" id="ARBA00023132"/>
    </source>
</evidence>
<keyword evidence="6" id="KW-0653">Protein transport</keyword>
<feature type="compositionally biased region" description="Low complexity" evidence="10">
    <location>
        <begin position="607"/>
        <end position="616"/>
    </location>
</feature>
<evidence type="ECO:0000256" key="1">
    <source>
        <dbReference type="ARBA" id="ARBA00004567"/>
    </source>
</evidence>
<feature type="region of interest" description="Disordered" evidence="10">
    <location>
        <begin position="716"/>
        <end position="736"/>
    </location>
</feature>
<feature type="compositionally biased region" description="Low complexity" evidence="10">
    <location>
        <begin position="318"/>
        <end position="339"/>
    </location>
</feature>
<reference evidence="12 13" key="1">
    <citation type="journal article" date="2019" name="Nat. Ecol. Evol.">
        <title>Megaphylogeny resolves global patterns of mushroom evolution.</title>
        <authorList>
            <person name="Varga T."/>
            <person name="Krizsan K."/>
            <person name="Foldi C."/>
            <person name="Dima B."/>
            <person name="Sanchez-Garcia M."/>
            <person name="Sanchez-Ramirez S."/>
            <person name="Szollosi G.J."/>
            <person name="Szarkandi J.G."/>
            <person name="Papp V."/>
            <person name="Albert L."/>
            <person name="Andreopoulos W."/>
            <person name="Angelini C."/>
            <person name="Antonin V."/>
            <person name="Barry K.W."/>
            <person name="Bougher N.L."/>
            <person name="Buchanan P."/>
            <person name="Buyck B."/>
            <person name="Bense V."/>
            <person name="Catcheside P."/>
            <person name="Chovatia M."/>
            <person name="Cooper J."/>
            <person name="Damon W."/>
            <person name="Desjardin D."/>
            <person name="Finy P."/>
            <person name="Geml J."/>
            <person name="Haridas S."/>
            <person name="Hughes K."/>
            <person name="Justo A."/>
            <person name="Karasinski D."/>
            <person name="Kautmanova I."/>
            <person name="Kiss B."/>
            <person name="Kocsube S."/>
            <person name="Kotiranta H."/>
            <person name="LaButti K.M."/>
            <person name="Lechner B.E."/>
            <person name="Liimatainen K."/>
            <person name="Lipzen A."/>
            <person name="Lukacs Z."/>
            <person name="Mihaltcheva S."/>
            <person name="Morgado L.N."/>
            <person name="Niskanen T."/>
            <person name="Noordeloos M.E."/>
            <person name="Ohm R.A."/>
            <person name="Ortiz-Santana B."/>
            <person name="Ovrebo C."/>
            <person name="Racz N."/>
            <person name="Riley R."/>
            <person name="Savchenko A."/>
            <person name="Shiryaev A."/>
            <person name="Soop K."/>
            <person name="Spirin V."/>
            <person name="Szebenyi C."/>
            <person name="Tomsovsky M."/>
            <person name="Tulloss R.E."/>
            <person name="Uehling J."/>
            <person name="Grigoriev I.V."/>
            <person name="Vagvolgyi C."/>
            <person name="Papp T."/>
            <person name="Martin F.M."/>
            <person name="Miettinen O."/>
            <person name="Hibbett D.S."/>
            <person name="Nagy L.G."/>
        </authorList>
    </citation>
    <scope>NUCLEOTIDE SEQUENCE [LARGE SCALE GENOMIC DNA]</scope>
    <source>
        <strain evidence="12 13">HHB13444</strain>
    </source>
</reference>
<dbReference type="InterPro" id="IPR036903">
    <property type="entry name" value="Nup98_auto-Pept-S59_dom_sf"/>
</dbReference>
<keyword evidence="5" id="KW-0509">mRNA transport</keyword>
<evidence type="ECO:0000259" key="11">
    <source>
        <dbReference type="PROSITE" id="PS51434"/>
    </source>
</evidence>
<evidence type="ECO:0000256" key="4">
    <source>
        <dbReference type="ARBA" id="ARBA00022737"/>
    </source>
</evidence>
<dbReference type="AlphaFoldDB" id="A0A5C3Q0F0"/>
<dbReference type="Gene3D" id="3.30.1610.10">
    <property type="entry name" value="Peptidase S59, nucleoporin"/>
    <property type="match status" value="1"/>
</dbReference>
<feature type="region of interest" description="Disordered" evidence="10">
    <location>
        <begin position="825"/>
        <end position="885"/>
    </location>
</feature>
<feature type="domain" description="Peptidase S59" evidence="11">
    <location>
        <begin position="881"/>
        <end position="1026"/>
    </location>
</feature>
<keyword evidence="8" id="KW-0906">Nuclear pore complex</keyword>
<dbReference type="FunFam" id="3.30.1610.10:FF:000003">
    <property type="entry name" value="Nucleoporin SONB, putative"/>
    <property type="match status" value="1"/>
</dbReference>
<feature type="compositionally biased region" description="Low complexity" evidence="10">
    <location>
        <begin position="259"/>
        <end position="271"/>
    </location>
</feature>
<keyword evidence="7" id="KW-0811">Translocation</keyword>